<name>A0A0P8DEV4_9CYAN</name>
<organism evidence="8 9">
    <name type="scientific">Phormidesmis priestleyi Ana</name>
    <dbReference type="NCBI Taxonomy" id="1666911"/>
    <lineage>
        <taxon>Bacteria</taxon>
        <taxon>Bacillati</taxon>
        <taxon>Cyanobacteriota</taxon>
        <taxon>Cyanophyceae</taxon>
        <taxon>Leptolyngbyales</taxon>
        <taxon>Leptolyngbyaceae</taxon>
        <taxon>Phormidesmis</taxon>
    </lineage>
</organism>
<sequence length="355" mass="37600">MKIPAKPRDSQVPPDAIASSQTTAKFSILPGLLLTGLMAGISIGLSRILGVGALNPLLLAVLLGIGWRQVVPIRANYRPGIQFAMKRILRLAVILLGLRLSFDDVLAVGPAGLGIVVISSVSTFYLTCWLGRYLQINPRLTLLIAAGTSICGASAVVATNAVVESSEEDVTYAIAIVTALGTLAMLFYPLLAGLLTLNPSDYGIWCGASIHEVAQVMATAFQRGSTSGDLATITKLSRVLLLIPLVMLLGWQSKAAYTQRPTTGMKSIKIPVPWFVVLFGLVVVVNSILVVPPSLKILLLSINQWLLCIAMAAMGLETSLQKLSKTGVRPLYLAGASWIFLAGASLSLIKLQSGL</sequence>
<proteinExistence type="inferred from homology"/>
<evidence type="ECO:0000256" key="1">
    <source>
        <dbReference type="ARBA" id="ARBA00004651"/>
    </source>
</evidence>
<evidence type="ECO:0000256" key="2">
    <source>
        <dbReference type="ARBA" id="ARBA00007977"/>
    </source>
</evidence>
<feature type="transmembrane region" description="Helical" evidence="7">
    <location>
        <begin position="170"/>
        <end position="190"/>
    </location>
</feature>
<evidence type="ECO:0000313" key="9">
    <source>
        <dbReference type="Proteomes" id="UP000050465"/>
    </source>
</evidence>
<dbReference type="PATRIC" id="fig|1666911.3.peg.1495"/>
<feature type="transmembrane region" description="Helical" evidence="7">
    <location>
        <begin position="328"/>
        <end position="349"/>
    </location>
</feature>
<dbReference type="Proteomes" id="UP000050465">
    <property type="component" value="Unassembled WGS sequence"/>
</dbReference>
<evidence type="ECO:0000313" key="8">
    <source>
        <dbReference type="EMBL" id="KPQ34760.1"/>
    </source>
</evidence>
<protein>
    <submittedName>
        <fullName evidence="8">Putative membrane protein</fullName>
    </submittedName>
</protein>
<dbReference type="PANTHER" id="PTHR30106">
    <property type="entry name" value="INNER MEMBRANE PROTEIN YEIH-RELATED"/>
    <property type="match status" value="1"/>
</dbReference>
<keyword evidence="6 7" id="KW-0472">Membrane</keyword>
<dbReference type="PANTHER" id="PTHR30106:SF2">
    <property type="entry name" value="UPF0324 INNER MEMBRANE PROTEIN YEIH"/>
    <property type="match status" value="1"/>
</dbReference>
<feature type="transmembrane region" description="Helical" evidence="7">
    <location>
        <begin position="272"/>
        <end position="291"/>
    </location>
</feature>
<dbReference type="AlphaFoldDB" id="A0A0P8DEV4"/>
<comment type="caution">
    <text evidence="8">The sequence shown here is derived from an EMBL/GenBank/DDBJ whole genome shotgun (WGS) entry which is preliminary data.</text>
</comment>
<accession>A0A0P8DEV4</accession>
<evidence type="ECO:0000256" key="4">
    <source>
        <dbReference type="ARBA" id="ARBA00022692"/>
    </source>
</evidence>
<dbReference type="EMBL" id="LJZR01000017">
    <property type="protein sequence ID" value="KPQ34760.1"/>
    <property type="molecule type" value="Genomic_DNA"/>
</dbReference>
<keyword evidence="4 7" id="KW-0812">Transmembrane</keyword>
<feature type="transmembrane region" description="Helical" evidence="7">
    <location>
        <begin position="51"/>
        <end position="71"/>
    </location>
</feature>
<feature type="transmembrane region" description="Helical" evidence="7">
    <location>
        <begin position="108"/>
        <end position="128"/>
    </location>
</feature>
<gene>
    <name evidence="8" type="ORF">HLUCCA11_13615</name>
</gene>
<keyword evidence="5 7" id="KW-1133">Transmembrane helix</keyword>
<reference evidence="8 9" key="1">
    <citation type="submission" date="2015-09" db="EMBL/GenBank/DDBJ databases">
        <title>Identification and resolution of microdiversity through metagenomic sequencing of parallel consortia.</title>
        <authorList>
            <person name="Nelson W.C."/>
            <person name="Romine M.F."/>
            <person name="Lindemann S.R."/>
        </authorList>
    </citation>
    <scope>NUCLEOTIDE SEQUENCE [LARGE SCALE GENOMIC DNA]</scope>
    <source>
        <strain evidence="8">Ana</strain>
    </source>
</reference>
<dbReference type="Pfam" id="PF03601">
    <property type="entry name" value="Cons_hypoth698"/>
    <property type="match status" value="1"/>
</dbReference>
<feature type="transmembrane region" description="Helical" evidence="7">
    <location>
        <begin position="83"/>
        <end position="102"/>
    </location>
</feature>
<feature type="transmembrane region" description="Helical" evidence="7">
    <location>
        <begin position="26"/>
        <end position="45"/>
    </location>
</feature>
<feature type="transmembrane region" description="Helical" evidence="7">
    <location>
        <begin position="140"/>
        <end position="158"/>
    </location>
</feature>
<keyword evidence="3" id="KW-1003">Cell membrane</keyword>
<evidence type="ECO:0000256" key="5">
    <source>
        <dbReference type="ARBA" id="ARBA00022989"/>
    </source>
</evidence>
<evidence type="ECO:0000256" key="3">
    <source>
        <dbReference type="ARBA" id="ARBA00022475"/>
    </source>
</evidence>
<comment type="similarity">
    <text evidence="2">Belongs to the UPF0324 family.</text>
</comment>
<dbReference type="InterPro" id="IPR018383">
    <property type="entry name" value="UPF0324_pro"/>
</dbReference>
<comment type="subcellular location">
    <subcellularLocation>
        <location evidence="1">Cell membrane</location>
        <topology evidence="1">Multi-pass membrane protein</topology>
    </subcellularLocation>
</comment>
<dbReference type="GO" id="GO:0005886">
    <property type="term" value="C:plasma membrane"/>
    <property type="evidence" value="ECO:0007669"/>
    <property type="project" value="UniProtKB-SubCell"/>
</dbReference>
<evidence type="ECO:0000256" key="7">
    <source>
        <dbReference type="SAM" id="Phobius"/>
    </source>
</evidence>
<evidence type="ECO:0000256" key="6">
    <source>
        <dbReference type="ARBA" id="ARBA00023136"/>
    </source>
</evidence>
<feature type="transmembrane region" description="Helical" evidence="7">
    <location>
        <begin position="233"/>
        <end position="251"/>
    </location>
</feature>
<dbReference type="STRING" id="1666911.HLUCCA11_13615"/>
<feature type="transmembrane region" description="Helical" evidence="7">
    <location>
        <begin position="297"/>
        <end position="316"/>
    </location>
</feature>